<feature type="coiled-coil region" evidence="1">
    <location>
        <begin position="310"/>
        <end position="337"/>
    </location>
</feature>
<dbReference type="PANTHER" id="PTHR46515:SF1">
    <property type="entry name" value="TATA ELEMENT MODULATORY FACTOR"/>
    <property type="match status" value="1"/>
</dbReference>
<accession>A0A1B6CVZ5</accession>
<feature type="region of interest" description="Disordered" evidence="2">
    <location>
        <begin position="221"/>
        <end position="241"/>
    </location>
</feature>
<gene>
    <name evidence="3" type="ORF">g.25809</name>
</gene>
<reference evidence="3" key="1">
    <citation type="submission" date="2015-12" db="EMBL/GenBank/DDBJ databases">
        <title>De novo transcriptome assembly of four potential Pierce s Disease insect vectors from Arizona vineyards.</title>
        <authorList>
            <person name="Tassone E.E."/>
        </authorList>
    </citation>
    <scope>NUCLEOTIDE SEQUENCE</scope>
</reference>
<proteinExistence type="predicted"/>
<keyword evidence="1" id="KW-0175">Coiled coil</keyword>
<dbReference type="GO" id="GO:0005783">
    <property type="term" value="C:endoplasmic reticulum"/>
    <property type="evidence" value="ECO:0007669"/>
    <property type="project" value="TreeGrafter"/>
</dbReference>
<evidence type="ECO:0000256" key="2">
    <source>
        <dbReference type="SAM" id="MobiDB-lite"/>
    </source>
</evidence>
<evidence type="ECO:0008006" key="4">
    <source>
        <dbReference type="Google" id="ProtNLM"/>
    </source>
</evidence>
<evidence type="ECO:0000256" key="1">
    <source>
        <dbReference type="SAM" id="Coils"/>
    </source>
</evidence>
<dbReference type="PANTHER" id="PTHR46515">
    <property type="entry name" value="TATA ELEMENT MODULATORY FACTOR TMF1"/>
    <property type="match status" value="1"/>
</dbReference>
<feature type="non-terminal residue" evidence="3">
    <location>
        <position position="340"/>
    </location>
</feature>
<sequence>EVRQRLEAEWEAVNEQRDSLEISITELREKLTLTEERHSKKESQLRQENVDLLKKLESVELRAEELSQSVTMATKPLVRQLDSLNANHNIAVLNWEKEERKYNQTINELKATIKSIMEKELSARDQLVAVTARVSSLESKHMAAQQEVSTLKVELMDWTDKYKNLLHEKERLEEDNENEKKIALKKIENIKYELSASESNLTIERAALEAEKRKNLSLQEQLRQKKGTTPSSSPRSSPTLSFGRVSISESLSSSAWPNFGDDIFETSSSIGRLGSVYDSVRTGNTPGLLEGLQTQLKMRDGEVHQLQWELSKRELERATLSNEVSELTAKIEAQEKQLES</sequence>
<evidence type="ECO:0000313" key="3">
    <source>
        <dbReference type="EMBL" id="JAS17719.1"/>
    </source>
</evidence>
<name>A0A1B6CVZ5_9HEMI</name>
<feature type="non-terminal residue" evidence="3">
    <location>
        <position position="1"/>
    </location>
</feature>
<dbReference type="AlphaFoldDB" id="A0A1B6CVZ5"/>
<dbReference type="EMBL" id="GEDC01019579">
    <property type="protein sequence ID" value="JAS17719.1"/>
    <property type="molecule type" value="Transcribed_RNA"/>
</dbReference>
<dbReference type="GO" id="GO:0005794">
    <property type="term" value="C:Golgi apparatus"/>
    <property type="evidence" value="ECO:0007669"/>
    <property type="project" value="TreeGrafter"/>
</dbReference>
<organism evidence="3">
    <name type="scientific">Clastoptera arizonana</name>
    <name type="common">Arizona spittle bug</name>
    <dbReference type="NCBI Taxonomy" id="38151"/>
    <lineage>
        <taxon>Eukaryota</taxon>
        <taxon>Metazoa</taxon>
        <taxon>Ecdysozoa</taxon>
        <taxon>Arthropoda</taxon>
        <taxon>Hexapoda</taxon>
        <taxon>Insecta</taxon>
        <taxon>Pterygota</taxon>
        <taxon>Neoptera</taxon>
        <taxon>Paraneoptera</taxon>
        <taxon>Hemiptera</taxon>
        <taxon>Auchenorrhyncha</taxon>
        <taxon>Cercopoidea</taxon>
        <taxon>Clastopteridae</taxon>
        <taxon>Clastoptera</taxon>
    </lineage>
</organism>
<feature type="compositionally biased region" description="Low complexity" evidence="2">
    <location>
        <begin position="228"/>
        <end position="241"/>
    </location>
</feature>
<protein>
    <recommendedName>
        <fullName evidence="4">TATA element modulatory factor 1 TATA binding domain-containing protein</fullName>
    </recommendedName>
</protein>
<dbReference type="InterPro" id="IPR052602">
    <property type="entry name" value="Growth_transcription_reg"/>
</dbReference>